<protein>
    <submittedName>
        <fullName evidence="4">Dynamin family protein</fullName>
    </submittedName>
</protein>
<evidence type="ECO:0000259" key="3">
    <source>
        <dbReference type="Pfam" id="PF00350"/>
    </source>
</evidence>
<feature type="region of interest" description="Disordered" evidence="2">
    <location>
        <begin position="647"/>
        <end position="666"/>
    </location>
</feature>
<dbReference type="Pfam" id="PF00350">
    <property type="entry name" value="Dynamin_N"/>
    <property type="match status" value="1"/>
</dbReference>
<dbReference type="Gene3D" id="3.40.50.300">
    <property type="entry name" value="P-loop containing nucleotide triphosphate hydrolases"/>
    <property type="match status" value="2"/>
</dbReference>
<evidence type="ECO:0000256" key="1">
    <source>
        <dbReference type="SAM" id="Coils"/>
    </source>
</evidence>
<feature type="domain" description="Dynamin N-terminal" evidence="3">
    <location>
        <begin position="58"/>
        <end position="263"/>
    </location>
</feature>
<sequence length="666" mass="73463">MGPSFNQRFDQHGTWRRMFAHQLAQLGQWMGANDLLDAGVQERLERLEQQVRSDKVTVAFVGEFSRGKSELINAIFFAGYGRRIMPASAGRTTMCPTELGYDGAIEPCLRLLPIETRLQASGVAEWRLRPGSWVRLALNMDDPEQMARTLEKLSEMRSVPLQEARALGFWSDEADGAGLTPDADGMVQVPAWRHAIVNLPHPLLKQGLVILDTPGLNAVGAEPELTINLIPQAHAVVFILAADTGVTRSDLAIWREHLGAAEDAVDARLMVLNKIDTLWDELTPQEQVQAQIERQCAGAAQLLGVQPDQVVAVSAQKGLLAKIRCDDDLLQASGLPQLEVILGTGIMGRRQAILRATVGSGVASLEAEIRRLLHFRRRDLDEQMLELRSLRGKNASVIDAMRGRIEVEQQEFEASTTKIQAVRAVHMKMLRDLFQRLGPRGLRVHLAALAEALQHPGLKLGVRKVYGEAFDQVRGAIDAAQAAGGEIQAMLGGTFRQLNTDFGFSLQVPQAPTLAAHIREITAIERRHLQYIGLASTLRLAQPEHGPRLLHALTQRLRTVFEAVANELELWSNSASSQLEAQMRERRHSFARRIEAVNRIQDAASGLMERIAEIEDAERNLAVLEQRLLELTAQLAPQALVDEAAAAPDMAQPQTEPLPLTRVATA</sequence>
<reference evidence="4 5" key="1">
    <citation type="submission" date="2023-03" db="EMBL/GenBank/DDBJ databases">
        <title>Diaphorobacter basophil sp. nov., isolated from a sewage-treatment plant.</title>
        <authorList>
            <person name="Yang K."/>
        </authorList>
    </citation>
    <scope>NUCLEOTIDE SEQUENCE [LARGE SCALE GENOMIC DNA]</scope>
    <source>
        <strain evidence="4 5">Y-1</strain>
    </source>
</reference>
<dbReference type="InterPro" id="IPR027417">
    <property type="entry name" value="P-loop_NTPase"/>
</dbReference>
<dbReference type="Proteomes" id="UP001303211">
    <property type="component" value="Chromosome"/>
</dbReference>
<dbReference type="SUPFAM" id="SSF52540">
    <property type="entry name" value="P-loop containing nucleoside triphosphate hydrolases"/>
    <property type="match status" value="1"/>
</dbReference>
<feature type="coiled-coil region" evidence="1">
    <location>
        <begin position="597"/>
        <end position="634"/>
    </location>
</feature>
<dbReference type="InterPro" id="IPR045063">
    <property type="entry name" value="Dynamin_N"/>
</dbReference>
<keyword evidence="1" id="KW-0175">Coiled coil</keyword>
<proteinExistence type="predicted"/>
<evidence type="ECO:0000313" key="5">
    <source>
        <dbReference type="Proteomes" id="UP001303211"/>
    </source>
</evidence>
<evidence type="ECO:0000313" key="4">
    <source>
        <dbReference type="EMBL" id="WOO32151.1"/>
    </source>
</evidence>
<accession>A0ABZ0J3F5</accession>
<dbReference type="EMBL" id="CP136921">
    <property type="protein sequence ID" value="WOO32151.1"/>
    <property type="molecule type" value="Genomic_DNA"/>
</dbReference>
<dbReference type="PANTHER" id="PTHR43681">
    <property type="entry name" value="TRANSMEMBRANE GTPASE FZO"/>
    <property type="match status" value="1"/>
</dbReference>
<dbReference type="RefSeq" id="WP_317701617.1">
    <property type="nucleotide sequence ID" value="NZ_CP136921.1"/>
</dbReference>
<dbReference type="PANTHER" id="PTHR43681:SF1">
    <property type="entry name" value="SARCALUMENIN"/>
    <property type="match status" value="1"/>
</dbReference>
<name>A0ABZ0J3F5_9BURK</name>
<organism evidence="4 5">
    <name type="scientific">Diaphorobacter limosus</name>
    <dbReference type="NCBI Taxonomy" id="3036128"/>
    <lineage>
        <taxon>Bacteria</taxon>
        <taxon>Pseudomonadati</taxon>
        <taxon>Pseudomonadota</taxon>
        <taxon>Betaproteobacteria</taxon>
        <taxon>Burkholderiales</taxon>
        <taxon>Comamonadaceae</taxon>
        <taxon>Diaphorobacter</taxon>
    </lineage>
</organism>
<keyword evidence="5" id="KW-1185">Reference proteome</keyword>
<evidence type="ECO:0000256" key="2">
    <source>
        <dbReference type="SAM" id="MobiDB-lite"/>
    </source>
</evidence>
<gene>
    <name evidence="4" type="ORF">P4826_17440</name>
</gene>
<dbReference type="InterPro" id="IPR051943">
    <property type="entry name" value="TRAFAC_Dynamin-like_GTPase"/>
</dbReference>